<dbReference type="PANTHER" id="PTHR45295:SF3">
    <property type="entry name" value="CHAPERONE DNAJ-DOMAIN SUPERFAMILY PROTEIN"/>
    <property type="match status" value="1"/>
</dbReference>
<dbReference type="OrthoDB" id="10250354at2759"/>
<protein>
    <recommendedName>
        <fullName evidence="1">J domain-containing protein</fullName>
    </recommendedName>
</protein>
<dbReference type="Pfam" id="PF00226">
    <property type="entry name" value="DnaJ"/>
    <property type="match status" value="1"/>
</dbReference>
<reference evidence="2 3" key="1">
    <citation type="submission" date="2020-10" db="EMBL/GenBank/DDBJ databases">
        <title>The Coptis chinensis genome and diversification of protoberbering-type alkaloids.</title>
        <authorList>
            <person name="Wang B."/>
            <person name="Shu S."/>
            <person name="Song C."/>
            <person name="Liu Y."/>
        </authorList>
    </citation>
    <scope>NUCLEOTIDE SEQUENCE [LARGE SCALE GENOMIC DNA]</scope>
    <source>
        <strain evidence="2">HL-2020</strain>
        <tissue evidence="2">Leaf</tissue>
    </source>
</reference>
<dbReference type="InterPro" id="IPR036869">
    <property type="entry name" value="J_dom_sf"/>
</dbReference>
<dbReference type="InterPro" id="IPR001623">
    <property type="entry name" value="DnaJ_domain"/>
</dbReference>
<keyword evidence="3" id="KW-1185">Reference proteome</keyword>
<dbReference type="Gene3D" id="1.10.287.110">
    <property type="entry name" value="DnaJ domain"/>
    <property type="match status" value="1"/>
</dbReference>
<organism evidence="2 3">
    <name type="scientific">Coptis chinensis</name>
    <dbReference type="NCBI Taxonomy" id="261450"/>
    <lineage>
        <taxon>Eukaryota</taxon>
        <taxon>Viridiplantae</taxon>
        <taxon>Streptophyta</taxon>
        <taxon>Embryophyta</taxon>
        <taxon>Tracheophyta</taxon>
        <taxon>Spermatophyta</taxon>
        <taxon>Magnoliopsida</taxon>
        <taxon>Ranunculales</taxon>
        <taxon>Ranunculaceae</taxon>
        <taxon>Coptidoideae</taxon>
        <taxon>Coptis</taxon>
    </lineage>
</organism>
<comment type="caution">
    <text evidence="2">The sequence shown here is derived from an EMBL/GenBank/DDBJ whole genome shotgun (WGS) entry which is preliminary data.</text>
</comment>
<dbReference type="CDD" id="cd06257">
    <property type="entry name" value="DnaJ"/>
    <property type="match status" value="1"/>
</dbReference>
<evidence type="ECO:0000313" key="2">
    <source>
        <dbReference type="EMBL" id="KAF9620604.1"/>
    </source>
</evidence>
<gene>
    <name evidence="2" type="ORF">IFM89_013630</name>
</gene>
<sequence>MSSLFLSNATTCVTPFSKTGFSYNSSSFPSNCPLPRLLNRTYNPICVPSPSSTSFRVNCRKSNQEDGMLSVSQAYDVLGVTRNCSFIELKTAFRSIVKQFHPDVQKDSGDTDIMIRQVFKAYGVILPASLILLEIFCKSPCPYNSCQLFKYCNCFGNLFS</sequence>
<dbReference type="SMART" id="SM00271">
    <property type="entry name" value="DnaJ"/>
    <property type="match status" value="1"/>
</dbReference>
<accession>A0A835MB74</accession>
<evidence type="ECO:0000259" key="1">
    <source>
        <dbReference type="PROSITE" id="PS50076"/>
    </source>
</evidence>
<dbReference type="Proteomes" id="UP000631114">
    <property type="component" value="Unassembled WGS sequence"/>
</dbReference>
<dbReference type="EMBL" id="JADFTS010000002">
    <property type="protein sequence ID" value="KAF9620604.1"/>
    <property type="molecule type" value="Genomic_DNA"/>
</dbReference>
<dbReference type="SUPFAM" id="SSF46565">
    <property type="entry name" value="Chaperone J-domain"/>
    <property type="match status" value="1"/>
</dbReference>
<dbReference type="PANTHER" id="PTHR45295">
    <property type="entry name" value="CHAPERONE PROTEIN DNAJ C76, CHLOROPLASTIC"/>
    <property type="match status" value="1"/>
</dbReference>
<evidence type="ECO:0000313" key="3">
    <source>
        <dbReference type="Proteomes" id="UP000631114"/>
    </source>
</evidence>
<dbReference type="PRINTS" id="PR00625">
    <property type="entry name" value="JDOMAIN"/>
</dbReference>
<dbReference type="AlphaFoldDB" id="A0A835MB74"/>
<dbReference type="PROSITE" id="PS50076">
    <property type="entry name" value="DNAJ_2"/>
    <property type="match status" value="1"/>
</dbReference>
<feature type="domain" description="J" evidence="1">
    <location>
        <begin position="73"/>
        <end position="130"/>
    </location>
</feature>
<proteinExistence type="predicted"/>
<name>A0A835MB74_9MAGN</name>